<dbReference type="Pfam" id="PF08241">
    <property type="entry name" value="Methyltransf_11"/>
    <property type="match status" value="1"/>
</dbReference>
<keyword evidence="5" id="KW-1185">Reference proteome</keyword>
<evidence type="ECO:0000259" key="3">
    <source>
        <dbReference type="Pfam" id="PF08241"/>
    </source>
</evidence>
<evidence type="ECO:0000313" key="4">
    <source>
        <dbReference type="EMBL" id="MDN7023679.1"/>
    </source>
</evidence>
<sequence length="207" mass="23078">MTIDPWDQDYRRRGRRWGGVTEQLPDLPAGVAVLEIGCGDGKTLAAAADRPWVTTALDIAPSAVGMSRTRFPALGARMLVADARTLPFRDCCFDAVLLVHIAGHLLAADRFRLAAEVSRVLRPGGLLFFRGFSVEDMRAGKGHAVEERTYQRGDGIVNHYFTEEEAGDLFCTFRPVAVRTHRWRMRIRGCDHPRAEIEAVFEKQGGR</sequence>
<keyword evidence="2" id="KW-0808">Transferase</keyword>
<evidence type="ECO:0000256" key="2">
    <source>
        <dbReference type="ARBA" id="ARBA00022679"/>
    </source>
</evidence>
<evidence type="ECO:0000313" key="5">
    <source>
        <dbReference type="Proteomes" id="UP001168338"/>
    </source>
</evidence>
<dbReference type="CDD" id="cd02440">
    <property type="entry name" value="AdoMet_MTases"/>
    <property type="match status" value="1"/>
</dbReference>
<dbReference type="PANTHER" id="PTHR22809">
    <property type="entry name" value="METHYLTRANSFERASE-RELATED"/>
    <property type="match status" value="1"/>
</dbReference>
<proteinExistence type="predicted"/>
<reference evidence="4" key="1">
    <citation type="submission" date="2019-05" db="EMBL/GenBank/DDBJ databases">
        <title>Methanoculleus sp. FWC-SCC1, a methanogenic archaeon isolated from deep marine cold seep.</title>
        <authorList>
            <person name="Chen Y.-W."/>
            <person name="Chen S.-C."/>
            <person name="Teng N.-H."/>
            <person name="Lai M.-C."/>
        </authorList>
    </citation>
    <scope>NUCLEOTIDE SEQUENCE</scope>
    <source>
        <strain evidence="4">FWC-SCC1</strain>
    </source>
</reference>
<dbReference type="Gene3D" id="3.40.50.150">
    <property type="entry name" value="Vaccinia Virus protein VP39"/>
    <property type="match status" value="1"/>
</dbReference>
<dbReference type="InterPro" id="IPR029063">
    <property type="entry name" value="SAM-dependent_MTases_sf"/>
</dbReference>
<organism evidence="4 5">
    <name type="scientific">Methanoculleus frigidifontis</name>
    <dbReference type="NCBI Taxonomy" id="2584085"/>
    <lineage>
        <taxon>Archaea</taxon>
        <taxon>Methanobacteriati</taxon>
        <taxon>Methanobacteriota</taxon>
        <taxon>Stenosarchaea group</taxon>
        <taxon>Methanomicrobia</taxon>
        <taxon>Methanomicrobiales</taxon>
        <taxon>Methanomicrobiaceae</taxon>
        <taxon>Methanoculleus</taxon>
    </lineage>
</organism>
<dbReference type="EMBL" id="VCYH01000001">
    <property type="protein sequence ID" value="MDN7023679.1"/>
    <property type="molecule type" value="Genomic_DNA"/>
</dbReference>
<dbReference type="Proteomes" id="UP001168338">
    <property type="component" value="Unassembled WGS sequence"/>
</dbReference>
<accession>A0ABT8M6X0</accession>
<comment type="caution">
    <text evidence="4">The sequence shown here is derived from an EMBL/GenBank/DDBJ whole genome shotgun (WGS) entry which is preliminary data.</text>
</comment>
<feature type="domain" description="Methyltransferase type 11" evidence="3">
    <location>
        <begin position="34"/>
        <end position="129"/>
    </location>
</feature>
<dbReference type="GO" id="GO:0008168">
    <property type="term" value="F:methyltransferase activity"/>
    <property type="evidence" value="ECO:0007669"/>
    <property type="project" value="UniProtKB-KW"/>
</dbReference>
<dbReference type="InterPro" id="IPR013216">
    <property type="entry name" value="Methyltransf_11"/>
</dbReference>
<gene>
    <name evidence="4" type="ORF">FGU65_01990</name>
</gene>
<evidence type="ECO:0000256" key="1">
    <source>
        <dbReference type="ARBA" id="ARBA00022603"/>
    </source>
</evidence>
<dbReference type="InterPro" id="IPR026113">
    <property type="entry name" value="METTL2/6/8-like"/>
</dbReference>
<name>A0ABT8M6X0_9EURY</name>
<dbReference type="GO" id="GO:0032259">
    <property type="term" value="P:methylation"/>
    <property type="evidence" value="ECO:0007669"/>
    <property type="project" value="UniProtKB-KW"/>
</dbReference>
<dbReference type="RefSeq" id="WP_301662726.1">
    <property type="nucleotide sequence ID" value="NZ_VCYH01000001.1"/>
</dbReference>
<dbReference type="SUPFAM" id="SSF53335">
    <property type="entry name" value="S-adenosyl-L-methionine-dependent methyltransferases"/>
    <property type="match status" value="1"/>
</dbReference>
<keyword evidence="1 4" id="KW-0489">Methyltransferase</keyword>
<protein>
    <submittedName>
        <fullName evidence="4">Class I SAM-dependent methyltransferase</fullName>
    </submittedName>
</protein>
<dbReference type="PANTHER" id="PTHR22809:SF5">
    <property type="entry name" value="TRNA N(3)-METHYLCYTIDINE METHYLTRANSFERASE METTL6"/>
    <property type="match status" value="1"/>
</dbReference>